<name>A0A9P0EY58_BEMTA</name>
<evidence type="ECO:0000313" key="1">
    <source>
        <dbReference type="EMBL" id="CAH0380720.1"/>
    </source>
</evidence>
<dbReference type="AlphaFoldDB" id="A0A9P0EY58"/>
<keyword evidence="2" id="KW-1185">Reference proteome</keyword>
<accession>A0A9P0EY58</accession>
<dbReference type="Proteomes" id="UP001152759">
    <property type="component" value="Chromosome 1"/>
</dbReference>
<proteinExistence type="predicted"/>
<gene>
    <name evidence="1" type="ORF">BEMITA_LOCUS439</name>
</gene>
<reference evidence="1" key="1">
    <citation type="submission" date="2021-12" db="EMBL/GenBank/DDBJ databases">
        <authorList>
            <person name="King R."/>
        </authorList>
    </citation>
    <scope>NUCLEOTIDE SEQUENCE</scope>
</reference>
<dbReference type="EMBL" id="OU963862">
    <property type="protein sequence ID" value="CAH0380720.1"/>
    <property type="molecule type" value="Genomic_DNA"/>
</dbReference>
<sequence>MLAFCTERDVPVDEGPRNSTRRKIPRRMDDFVVSSVGKNDTIELSPERSVMDHWKVNVYLPVMDAVISGFKRRFQNLPFAKAIDTFVELDIEGAKEFVNHYDKHSMKVNIDMLQAEVNVIKNLLRNREK</sequence>
<evidence type="ECO:0000313" key="2">
    <source>
        <dbReference type="Proteomes" id="UP001152759"/>
    </source>
</evidence>
<protein>
    <submittedName>
        <fullName evidence="1">Uncharacterized protein</fullName>
    </submittedName>
</protein>
<organism evidence="1 2">
    <name type="scientific">Bemisia tabaci</name>
    <name type="common">Sweetpotato whitefly</name>
    <name type="synonym">Aleurodes tabaci</name>
    <dbReference type="NCBI Taxonomy" id="7038"/>
    <lineage>
        <taxon>Eukaryota</taxon>
        <taxon>Metazoa</taxon>
        <taxon>Ecdysozoa</taxon>
        <taxon>Arthropoda</taxon>
        <taxon>Hexapoda</taxon>
        <taxon>Insecta</taxon>
        <taxon>Pterygota</taxon>
        <taxon>Neoptera</taxon>
        <taxon>Paraneoptera</taxon>
        <taxon>Hemiptera</taxon>
        <taxon>Sternorrhyncha</taxon>
        <taxon>Aleyrodoidea</taxon>
        <taxon>Aleyrodidae</taxon>
        <taxon>Aleyrodinae</taxon>
        <taxon>Bemisia</taxon>
    </lineage>
</organism>